<protein>
    <recommendedName>
        <fullName evidence="6">3-deoxy-D-manno-octulosonate 8-phosphate phosphatase KdsC</fullName>
        <ecNumber evidence="5">3.1.3.45</ecNumber>
    </recommendedName>
    <alternativeName>
        <fullName evidence="11">KDO 8-P phosphatase</fullName>
    </alternativeName>
</protein>
<dbReference type="FunFam" id="3.40.50.1000:FF:000029">
    <property type="entry name" value="3-deoxy-D-manno-octulosonate 8-phosphate phosphatase KdsC"/>
    <property type="match status" value="1"/>
</dbReference>
<dbReference type="eggNOG" id="COG1778">
    <property type="taxonomic scope" value="Bacteria"/>
</dbReference>
<dbReference type="NCBIfam" id="TIGR01670">
    <property type="entry name" value="KdsC-phosphatas"/>
    <property type="match status" value="1"/>
</dbReference>
<gene>
    <name evidence="13" type="ORF">HMPREF0080_00403</name>
</gene>
<keyword evidence="9 12" id="KW-0460">Magnesium</keyword>
<keyword evidence="10" id="KW-0448">Lipopolysaccharide biosynthesis</keyword>
<dbReference type="SFLD" id="SFLDG01136">
    <property type="entry name" value="C1.6:_Phosphoserine_Phosphatas"/>
    <property type="match status" value="1"/>
</dbReference>
<dbReference type="SFLD" id="SFLDG01138">
    <property type="entry name" value="C1.6.2:_Deoxy-d-mannose-octulo"/>
    <property type="match status" value="1"/>
</dbReference>
<dbReference type="InterPro" id="IPR050793">
    <property type="entry name" value="CMP-NeuNAc_synthase"/>
</dbReference>
<feature type="binding site" evidence="12">
    <location>
        <position position="15"/>
    </location>
    <ligand>
        <name>substrate</name>
    </ligand>
</feature>
<dbReference type="GO" id="GO:0019143">
    <property type="term" value="F:3-deoxy-manno-octulosonate-8-phosphatase activity"/>
    <property type="evidence" value="ECO:0007669"/>
    <property type="project" value="UniProtKB-EC"/>
</dbReference>
<evidence type="ECO:0000256" key="8">
    <source>
        <dbReference type="ARBA" id="ARBA00022801"/>
    </source>
</evidence>
<dbReference type="GO" id="GO:0046872">
    <property type="term" value="F:metal ion binding"/>
    <property type="evidence" value="ECO:0007669"/>
    <property type="project" value="UniProtKB-KW"/>
</dbReference>
<dbReference type="InterPro" id="IPR023214">
    <property type="entry name" value="HAD_sf"/>
</dbReference>
<dbReference type="GO" id="GO:0008781">
    <property type="term" value="F:N-acylneuraminate cytidylyltransferase activity"/>
    <property type="evidence" value="ECO:0007669"/>
    <property type="project" value="TreeGrafter"/>
</dbReference>
<evidence type="ECO:0000313" key="14">
    <source>
        <dbReference type="Proteomes" id="UP000005481"/>
    </source>
</evidence>
<feature type="binding site" evidence="12">
    <location>
        <position position="106"/>
    </location>
    <ligand>
        <name>Mg(2+)</name>
        <dbReference type="ChEBI" id="CHEBI:18420"/>
    </ligand>
</feature>
<dbReference type="STRING" id="861450.HMPREF0080_00403"/>
<evidence type="ECO:0000313" key="13">
    <source>
        <dbReference type="EMBL" id="EHM43005.1"/>
    </source>
</evidence>
<dbReference type="Pfam" id="PF00702">
    <property type="entry name" value="Hydrolase"/>
    <property type="match status" value="1"/>
</dbReference>
<dbReference type="PATRIC" id="fig|861450.3.peg.385"/>
<dbReference type="SFLD" id="SFLDS00003">
    <property type="entry name" value="Haloacid_Dehalogenase"/>
    <property type="match status" value="1"/>
</dbReference>
<evidence type="ECO:0000256" key="11">
    <source>
        <dbReference type="ARBA" id="ARBA00031051"/>
    </source>
</evidence>
<evidence type="ECO:0000256" key="7">
    <source>
        <dbReference type="ARBA" id="ARBA00022723"/>
    </source>
</evidence>
<dbReference type="SUPFAM" id="SSF56784">
    <property type="entry name" value="HAD-like"/>
    <property type="match status" value="1"/>
</dbReference>
<feature type="binding site" evidence="12">
    <location>
        <position position="13"/>
    </location>
    <ligand>
        <name>Mg(2+)</name>
        <dbReference type="ChEBI" id="CHEBI:18420"/>
    </ligand>
</feature>
<dbReference type="RefSeq" id="WP_006789387.1">
    <property type="nucleotide sequence ID" value="NZ_JH417570.1"/>
</dbReference>
<evidence type="ECO:0000256" key="4">
    <source>
        <dbReference type="ARBA" id="ARBA00011881"/>
    </source>
</evidence>
<dbReference type="GO" id="GO:0009103">
    <property type="term" value="P:lipopolysaccharide biosynthetic process"/>
    <property type="evidence" value="ECO:0007669"/>
    <property type="project" value="UniProtKB-KW"/>
</dbReference>
<dbReference type="InterPro" id="IPR010023">
    <property type="entry name" value="KdsC_fam"/>
</dbReference>
<accession>G9YFJ1</accession>
<proteinExistence type="inferred from homology"/>
<comment type="subunit">
    <text evidence="4">Homotetramer.</text>
</comment>
<organism evidence="13 14">
    <name type="scientific">Anaeroglobus geminatus F0357</name>
    <dbReference type="NCBI Taxonomy" id="861450"/>
    <lineage>
        <taxon>Bacteria</taxon>
        <taxon>Bacillati</taxon>
        <taxon>Bacillota</taxon>
        <taxon>Negativicutes</taxon>
        <taxon>Veillonellales</taxon>
        <taxon>Veillonellaceae</taxon>
        <taxon>Anaeroglobus</taxon>
    </lineage>
</organism>
<evidence type="ECO:0000256" key="6">
    <source>
        <dbReference type="ARBA" id="ARBA00020092"/>
    </source>
</evidence>
<name>G9YFJ1_9FIRM</name>
<dbReference type="CDD" id="cd01630">
    <property type="entry name" value="HAD_KDO-like"/>
    <property type="match status" value="1"/>
</dbReference>
<comment type="cofactor">
    <cofactor evidence="2 12">
        <name>Mg(2+)</name>
        <dbReference type="ChEBI" id="CHEBI:18420"/>
    </cofactor>
</comment>
<reference evidence="13 14" key="1">
    <citation type="submission" date="2011-08" db="EMBL/GenBank/DDBJ databases">
        <authorList>
            <person name="Weinstock G."/>
            <person name="Sodergren E."/>
            <person name="Clifton S."/>
            <person name="Fulton L."/>
            <person name="Fulton B."/>
            <person name="Courtney L."/>
            <person name="Fronick C."/>
            <person name="Harrison M."/>
            <person name="Strong C."/>
            <person name="Farmer C."/>
            <person name="Delahaunty K."/>
            <person name="Markovic C."/>
            <person name="Hall O."/>
            <person name="Minx P."/>
            <person name="Tomlinson C."/>
            <person name="Mitreva M."/>
            <person name="Hou S."/>
            <person name="Chen J."/>
            <person name="Wollam A."/>
            <person name="Pepin K.H."/>
            <person name="Johnson M."/>
            <person name="Bhonagiri V."/>
            <person name="Zhang X."/>
            <person name="Suruliraj S."/>
            <person name="Warren W."/>
            <person name="Chinwalla A."/>
            <person name="Mardis E.R."/>
            <person name="Wilson R.K."/>
        </authorList>
    </citation>
    <scope>NUCLEOTIDE SEQUENCE [LARGE SCALE GENOMIC DNA]</scope>
    <source>
        <strain evidence="13 14">F0357</strain>
    </source>
</reference>
<dbReference type="OrthoDB" id="9805604at2"/>
<comment type="caution">
    <text evidence="13">The sequence shown here is derived from an EMBL/GenBank/DDBJ whole genome shotgun (WGS) entry which is preliminary data.</text>
</comment>
<dbReference type="PIRSF" id="PIRSF006118">
    <property type="entry name" value="KDO8-P_Ptase"/>
    <property type="match status" value="1"/>
</dbReference>
<comment type="similarity">
    <text evidence="3">Belongs to the KdsC family.</text>
</comment>
<dbReference type="HOGENOM" id="CLU_106694_1_0_9"/>
<evidence type="ECO:0000256" key="10">
    <source>
        <dbReference type="ARBA" id="ARBA00022985"/>
    </source>
</evidence>
<dbReference type="EC" id="3.1.3.45" evidence="5"/>
<evidence type="ECO:0000256" key="1">
    <source>
        <dbReference type="ARBA" id="ARBA00000898"/>
    </source>
</evidence>
<evidence type="ECO:0000256" key="12">
    <source>
        <dbReference type="PIRSR" id="PIRSR006118-2"/>
    </source>
</evidence>
<sequence>MGTLHTLKVVAFDVDGVLTDGTIYYGPDGDCLKGFSARDGMGISCLHAAGIKTAIITGRRSSMVERRAADLHIGYVFQGVGRKVEGVRRLCEVAAVNTDEIAYMGDDINDLPVIGQVAFTGAPADACAEVKDKADLVVSARGGHGAVREFCEYILKARDQWDTVLQMYELNQ</sequence>
<evidence type="ECO:0000256" key="3">
    <source>
        <dbReference type="ARBA" id="ARBA00005893"/>
    </source>
</evidence>
<dbReference type="Gene3D" id="3.40.50.1000">
    <property type="entry name" value="HAD superfamily/HAD-like"/>
    <property type="match status" value="1"/>
</dbReference>
<dbReference type="AlphaFoldDB" id="G9YFJ1"/>
<keyword evidence="8" id="KW-0378">Hydrolase</keyword>
<evidence type="ECO:0000256" key="5">
    <source>
        <dbReference type="ARBA" id="ARBA00013066"/>
    </source>
</evidence>
<keyword evidence="14" id="KW-1185">Reference proteome</keyword>
<dbReference type="InterPro" id="IPR036412">
    <property type="entry name" value="HAD-like_sf"/>
</dbReference>
<dbReference type="PANTHER" id="PTHR21485">
    <property type="entry name" value="HAD SUPERFAMILY MEMBERS CMAS AND KDSC"/>
    <property type="match status" value="1"/>
</dbReference>
<evidence type="ECO:0000256" key="2">
    <source>
        <dbReference type="ARBA" id="ARBA00001946"/>
    </source>
</evidence>
<keyword evidence="7 12" id="KW-0479">Metal-binding</keyword>
<evidence type="ECO:0000256" key="9">
    <source>
        <dbReference type="ARBA" id="ARBA00022842"/>
    </source>
</evidence>
<dbReference type="Proteomes" id="UP000005481">
    <property type="component" value="Unassembled WGS sequence"/>
</dbReference>
<dbReference type="EMBL" id="AGCJ01000013">
    <property type="protein sequence ID" value="EHM43005.1"/>
    <property type="molecule type" value="Genomic_DNA"/>
</dbReference>
<dbReference type="PANTHER" id="PTHR21485:SF6">
    <property type="entry name" value="N-ACYLNEURAMINATE CYTIDYLYLTRANSFERASE-RELATED"/>
    <property type="match status" value="1"/>
</dbReference>
<comment type="catalytic activity">
    <reaction evidence="1">
        <text>3-deoxy-alpha-D-manno-2-octulosonate-8-phosphate + H2O = 3-deoxy-alpha-D-manno-oct-2-ulosonate + phosphate</text>
        <dbReference type="Rhea" id="RHEA:11500"/>
        <dbReference type="ChEBI" id="CHEBI:15377"/>
        <dbReference type="ChEBI" id="CHEBI:43474"/>
        <dbReference type="ChEBI" id="CHEBI:85985"/>
        <dbReference type="ChEBI" id="CHEBI:85986"/>
        <dbReference type="EC" id="3.1.3.45"/>
    </reaction>
</comment>